<evidence type="ECO:0000313" key="3">
    <source>
        <dbReference type="Proteomes" id="UP000322791"/>
    </source>
</evidence>
<dbReference type="EMBL" id="VTHL01000021">
    <property type="protein sequence ID" value="TYZ06759.1"/>
    <property type="molecule type" value="Genomic_DNA"/>
</dbReference>
<gene>
    <name evidence="2" type="ORF">FY528_17000</name>
</gene>
<protein>
    <submittedName>
        <fullName evidence="2">DUF4173 domain-containing protein</fullName>
    </submittedName>
</protein>
<reference evidence="2 3" key="1">
    <citation type="submission" date="2019-08" db="EMBL/GenBank/DDBJ databases">
        <authorList>
            <person name="Seo M.-J."/>
        </authorList>
    </citation>
    <scope>NUCLEOTIDE SEQUENCE [LARGE SCALE GENOMIC DNA]</scope>
    <source>
        <strain evidence="2 3">KIGAM108</strain>
    </source>
</reference>
<name>A0A5D6UWI6_9BACT</name>
<evidence type="ECO:0000313" key="2">
    <source>
        <dbReference type="EMBL" id="TYZ06759.1"/>
    </source>
</evidence>
<organism evidence="2 3">
    <name type="scientific">Hymenobacter lutimineralis</name>
    <dbReference type="NCBI Taxonomy" id="2606448"/>
    <lineage>
        <taxon>Bacteria</taxon>
        <taxon>Pseudomonadati</taxon>
        <taxon>Bacteroidota</taxon>
        <taxon>Cytophagia</taxon>
        <taxon>Cytophagales</taxon>
        <taxon>Hymenobacteraceae</taxon>
        <taxon>Hymenobacter</taxon>
    </lineage>
</organism>
<keyword evidence="3" id="KW-1185">Reference proteome</keyword>
<comment type="caution">
    <text evidence="2">The sequence shown here is derived from an EMBL/GenBank/DDBJ whole genome shotgun (WGS) entry which is preliminary data.</text>
</comment>
<feature type="transmembrane region" description="Helical" evidence="1">
    <location>
        <begin position="323"/>
        <end position="340"/>
    </location>
</feature>
<feature type="transmembrane region" description="Helical" evidence="1">
    <location>
        <begin position="47"/>
        <end position="65"/>
    </location>
</feature>
<feature type="transmembrane region" description="Helical" evidence="1">
    <location>
        <begin position="77"/>
        <end position="110"/>
    </location>
</feature>
<keyword evidence="1" id="KW-1133">Transmembrane helix</keyword>
<sequence length="534" mass="60581">MYPTSLLNSAATPNEAAASKLALTTLQKLAMPVGALLFDLLFWQERAGLNMLLYTVVVVLATAAGRPHYAPQWRSGYAWLLLLGTLGSAVLVAWYGSGAAILACWVSLAGWLGYLNQPHLRLVSNALLTALVNAAHVLMALPMLVRMPTNVSGQLGRFWFYARLLVVPLITLFLFHVLFVVANPQYEALSERALAALSEWLVALFSRFSLAHVLFFVAGLALTAAVLLFVPVHYFADRESRFGEFVQRKRDQVASFSVRRPDFRRQERGSLDLRKEFLVAAGLLGLVNVLLLVVNIIDVNWIWFGFVREPGFDLTQFVHEGTYVLIFSILVAMSILLWFFRRNLNFYRPGLPLLRVLATVWVLQNAVLAVSVGLRNYYYILYTGLAYKRLGVCFFLLLVLFGLGTLLLKIWQRRSAFSLVRLNSLAAYAVLLLLAAGNWEVWIARYNLRPALRNVDYGFLLAMPDRVLPTLVAHEGELGQHQLQHEIYDGTHQFLSEADARTRLHKRLRQFRAQQQQRHWPSYTWADWQAYQAL</sequence>
<accession>A0A5D6UWI6</accession>
<feature type="transmembrane region" description="Helical" evidence="1">
    <location>
        <begin position="386"/>
        <end position="408"/>
    </location>
</feature>
<dbReference type="AlphaFoldDB" id="A0A5D6UWI6"/>
<feature type="transmembrane region" description="Helical" evidence="1">
    <location>
        <begin position="352"/>
        <end position="374"/>
    </location>
</feature>
<dbReference type="InterPro" id="IPR025291">
    <property type="entry name" value="DUF4153"/>
</dbReference>
<keyword evidence="1" id="KW-0812">Transmembrane</keyword>
<evidence type="ECO:0000256" key="1">
    <source>
        <dbReference type="SAM" id="Phobius"/>
    </source>
</evidence>
<feature type="transmembrane region" description="Helical" evidence="1">
    <location>
        <begin position="210"/>
        <end position="232"/>
    </location>
</feature>
<feature type="transmembrane region" description="Helical" evidence="1">
    <location>
        <begin position="420"/>
        <end position="439"/>
    </location>
</feature>
<feature type="transmembrane region" description="Helical" evidence="1">
    <location>
        <begin position="122"/>
        <end position="146"/>
    </location>
</feature>
<feature type="transmembrane region" description="Helical" evidence="1">
    <location>
        <begin position="158"/>
        <end position="182"/>
    </location>
</feature>
<proteinExistence type="predicted"/>
<dbReference type="RefSeq" id="WP_149072224.1">
    <property type="nucleotide sequence ID" value="NZ_VTHL01000021.1"/>
</dbReference>
<keyword evidence="1" id="KW-0472">Membrane</keyword>
<dbReference type="Pfam" id="PF13687">
    <property type="entry name" value="DUF4153"/>
    <property type="match status" value="1"/>
</dbReference>
<feature type="transmembrane region" description="Helical" evidence="1">
    <location>
        <begin position="277"/>
        <end position="303"/>
    </location>
</feature>
<dbReference type="Proteomes" id="UP000322791">
    <property type="component" value="Unassembled WGS sequence"/>
</dbReference>